<dbReference type="Proteomes" id="UP001629235">
    <property type="component" value="Unassembled WGS sequence"/>
</dbReference>
<keyword evidence="2" id="KW-1185">Reference proteome</keyword>
<evidence type="ECO:0000313" key="1">
    <source>
        <dbReference type="EMBL" id="MFM0108684.1"/>
    </source>
</evidence>
<gene>
    <name evidence="1" type="ORF">PQR01_36050</name>
</gene>
<protein>
    <submittedName>
        <fullName evidence="1">Uncharacterized protein</fullName>
    </submittedName>
</protein>
<sequence>MADDQQADRTESALRTLRNNKLVAVVLIVGMSIVALANFSDSVDKLLVALKLRPDALSVAREGQRDDVSRQLTAQAWRRFFWARAYLARVSRGAAVSESEQDEAWHKYIEASADWSSNVMIYILAVDRFYGHAKSVELENVLQPCLGTMADKLIVVRYPSANLNGAQQQANIAAAIAAVDAANSGFYTFVSGFQPPKAGNGTDQSVYATDCELDGKSARAGLAARTGKQR</sequence>
<organism evidence="1 2">
    <name type="scientific">Paraburkholderia rhynchosiae</name>
    <dbReference type="NCBI Taxonomy" id="487049"/>
    <lineage>
        <taxon>Bacteria</taxon>
        <taxon>Pseudomonadati</taxon>
        <taxon>Pseudomonadota</taxon>
        <taxon>Betaproteobacteria</taxon>
        <taxon>Burkholderiales</taxon>
        <taxon>Burkholderiaceae</taxon>
        <taxon>Paraburkholderia</taxon>
    </lineage>
</organism>
<comment type="caution">
    <text evidence="1">The sequence shown here is derived from an EMBL/GenBank/DDBJ whole genome shotgun (WGS) entry which is preliminary data.</text>
</comment>
<proteinExistence type="predicted"/>
<accession>A0ACC7NNT5</accession>
<reference evidence="1 2" key="1">
    <citation type="journal article" date="2024" name="Chem. Sci.">
        <title>Discovery of megapolipeptins by genome mining of a Burkholderiales bacteria collection.</title>
        <authorList>
            <person name="Paulo B.S."/>
            <person name="Recchia M.J.J."/>
            <person name="Lee S."/>
            <person name="Fergusson C.H."/>
            <person name="Romanowski S.B."/>
            <person name="Hernandez A."/>
            <person name="Krull N."/>
            <person name="Liu D.Y."/>
            <person name="Cavanagh H."/>
            <person name="Bos A."/>
            <person name="Gray C.A."/>
            <person name="Murphy B.T."/>
            <person name="Linington R.G."/>
            <person name="Eustaquio A.S."/>
        </authorList>
    </citation>
    <scope>NUCLEOTIDE SEQUENCE [LARGE SCALE GENOMIC DNA]</scope>
    <source>
        <strain evidence="1 2">RL18-126-BIB-B</strain>
    </source>
</reference>
<evidence type="ECO:0000313" key="2">
    <source>
        <dbReference type="Proteomes" id="UP001629235"/>
    </source>
</evidence>
<name>A0ACC7NNT5_9BURK</name>
<dbReference type="EMBL" id="JAQQDW010000132">
    <property type="protein sequence ID" value="MFM0108684.1"/>
    <property type="molecule type" value="Genomic_DNA"/>
</dbReference>